<gene>
    <name evidence="1" type="ORF">F5144DRAFT_633433</name>
</gene>
<organism evidence="1 2">
    <name type="scientific">Chaetomium tenue</name>
    <dbReference type="NCBI Taxonomy" id="1854479"/>
    <lineage>
        <taxon>Eukaryota</taxon>
        <taxon>Fungi</taxon>
        <taxon>Dikarya</taxon>
        <taxon>Ascomycota</taxon>
        <taxon>Pezizomycotina</taxon>
        <taxon>Sordariomycetes</taxon>
        <taxon>Sordariomycetidae</taxon>
        <taxon>Sordariales</taxon>
        <taxon>Chaetomiaceae</taxon>
        <taxon>Chaetomium</taxon>
    </lineage>
</organism>
<proteinExistence type="predicted"/>
<protein>
    <submittedName>
        <fullName evidence="1">Uncharacterized protein</fullName>
    </submittedName>
</protein>
<comment type="caution">
    <text evidence="1">The sequence shown here is derived from an EMBL/GenBank/DDBJ whole genome shotgun (WGS) entry which is preliminary data.</text>
</comment>
<dbReference type="Proteomes" id="UP000724584">
    <property type="component" value="Unassembled WGS sequence"/>
</dbReference>
<evidence type="ECO:0000313" key="1">
    <source>
        <dbReference type="EMBL" id="KAH6617162.1"/>
    </source>
</evidence>
<accession>A0ACB7NWS8</accession>
<dbReference type="EMBL" id="JAGIZQ010000007">
    <property type="protein sequence ID" value="KAH6617162.1"/>
    <property type="molecule type" value="Genomic_DNA"/>
</dbReference>
<evidence type="ECO:0000313" key="2">
    <source>
        <dbReference type="Proteomes" id="UP000724584"/>
    </source>
</evidence>
<keyword evidence="2" id="KW-1185">Reference proteome</keyword>
<reference evidence="1 2" key="1">
    <citation type="journal article" date="2021" name="Nat. Commun.">
        <title>Genetic determinants of endophytism in the Arabidopsis root mycobiome.</title>
        <authorList>
            <person name="Mesny F."/>
            <person name="Miyauchi S."/>
            <person name="Thiergart T."/>
            <person name="Pickel B."/>
            <person name="Atanasova L."/>
            <person name="Karlsson M."/>
            <person name="Huettel B."/>
            <person name="Barry K.W."/>
            <person name="Haridas S."/>
            <person name="Chen C."/>
            <person name="Bauer D."/>
            <person name="Andreopoulos W."/>
            <person name="Pangilinan J."/>
            <person name="LaButti K."/>
            <person name="Riley R."/>
            <person name="Lipzen A."/>
            <person name="Clum A."/>
            <person name="Drula E."/>
            <person name="Henrissat B."/>
            <person name="Kohler A."/>
            <person name="Grigoriev I.V."/>
            <person name="Martin F.M."/>
            <person name="Hacquard S."/>
        </authorList>
    </citation>
    <scope>NUCLEOTIDE SEQUENCE [LARGE SCALE GENOMIC DNA]</scope>
    <source>
        <strain evidence="1 2">MPI-SDFR-AT-0079</strain>
    </source>
</reference>
<sequence>MRPARGLFPLLTVAAAGVGVASGQFTTSTAPAPEDLAPRHSDAATLAAREHMETVRRIITRTVTQNSRQPAPTRDSNDRDDENDDDNDNDNKNNEDDTTNRRPTLDSTTTTTPTITTPTTATDTITNQPQPNTTTNNSLSPGTAAGITAAAVAGVAIIAAIAFLLWRRRQGGIRGAVVTGDYPRSMGGGGRSRGGMEGGGMEEGGGEKMLPPPPPPPKGGGQDDYGDGDGYGYGYGEGVGYAARGVGEQDLGEGGRSGSEAAFRVPPAGTMPGGQAFGAPGGYLSPQPQQQQQQRPQLWLGGDLGEPRPVSAFTVYPSPGPILPVSPMTPYRPESILARRRF</sequence>
<name>A0ACB7NWS8_9PEZI</name>